<dbReference type="GO" id="GO:0000976">
    <property type="term" value="F:transcription cis-regulatory region binding"/>
    <property type="evidence" value="ECO:0007669"/>
    <property type="project" value="TreeGrafter"/>
</dbReference>
<evidence type="ECO:0000313" key="8">
    <source>
        <dbReference type="Proteomes" id="UP000779809"/>
    </source>
</evidence>
<dbReference type="PANTHER" id="PTHR30055:SF175">
    <property type="entry name" value="HTH-TYPE TRANSCRIPTIONAL REPRESSOR KSTR2"/>
    <property type="match status" value="1"/>
</dbReference>
<organism evidence="7 8">
    <name type="scientific">Candidatus Korobacter versatilis</name>
    <dbReference type="NCBI Taxonomy" id="658062"/>
    <lineage>
        <taxon>Bacteria</taxon>
        <taxon>Pseudomonadati</taxon>
        <taxon>Acidobacteriota</taxon>
        <taxon>Terriglobia</taxon>
        <taxon>Terriglobales</taxon>
        <taxon>Candidatus Korobacteraceae</taxon>
        <taxon>Candidatus Korobacter</taxon>
    </lineage>
</organism>
<evidence type="ECO:0000256" key="4">
    <source>
        <dbReference type="ARBA" id="ARBA00023163"/>
    </source>
</evidence>
<keyword evidence="1" id="KW-0678">Repressor</keyword>
<evidence type="ECO:0000256" key="1">
    <source>
        <dbReference type="ARBA" id="ARBA00022491"/>
    </source>
</evidence>
<dbReference type="Proteomes" id="UP000779809">
    <property type="component" value="Unassembled WGS sequence"/>
</dbReference>
<dbReference type="AlphaFoldDB" id="A0A932A662"/>
<keyword evidence="4" id="KW-0804">Transcription</keyword>
<dbReference type="SUPFAM" id="SSF48498">
    <property type="entry name" value="Tetracyclin repressor-like, C-terminal domain"/>
    <property type="match status" value="1"/>
</dbReference>
<feature type="DNA-binding region" description="H-T-H motif" evidence="5">
    <location>
        <begin position="48"/>
        <end position="67"/>
    </location>
</feature>
<dbReference type="PROSITE" id="PS50977">
    <property type="entry name" value="HTH_TETR_2"/>
    <property type="match status" value="1"/>
</dbReference>
<keyword evidence="3 5" id="KW-0238">DNA-binding</keyword>
<dbReference type="InterPro" id="IPR050109">
    <property type="entry name" value="HTH-type_TetR-like_transc_reg"/>
</dbReference>
<gene>
    <name evidence="7" type="ORF">HYX28_01420</name>
</gene>
<protein>
    <submittedName>
        <fullName evidence="7">TetR/AcrR family transcriptional regulator</fullName>
    </submittedName>
</protein>
<sequence>MAIAAISAKRSATRLPTGSAARSFDRRLGEILRHATDVFYEKGYEGASMRDLSRASGMSLAGLYHYFESKEKLLYLIQRTTFRTIIDRVQERLAVGKDPEERVRIFISNHLGYFLANKKAMSVLSHEDDTLKNGYGQEIAAIKREYYRICLELLEDLKRAKGLEFPARIAVLSLFGMMNWFYTWHNPRVDADAEALSRQMGDIFLSGITRPAGGTGNLRGRRPRKV</sequence>
<evidence type="ECO:0000259" key="6">
    <source>
        <dbReference type="PROSITE" id="PS50977"/>
    </source>
</evidence>
<dbReference type="Gene3D" id="1.10.357.10">
    <property type="entry name" value="Tetracycline Repressor, domain 2"/>
    <property type="match status" value="1"/>
</dbReference>
<dbReference type="PANTHER" id="PTHR30055">
    <property type="entry name" value="HTH-TYPE TRANSCRIPTIONAL REGULATOR RUTR"/>
    <property type="match status" value="1"/>
</dbReference>
<dbReference type="Gene3D" id="1.10.10.60">
    <property type="entry name" value="Homeodomain-like"/>
    <property type="match status" value="1"/>
</dbReference>
<dbReference type="Pfam" id="PF17932">
    <property type="entry name" value="TetR_C_24"/>
    <property type="match status" value="1"/>
</dbReference>
<reference evidence="7" key="1">
    <citation type="submission" date="2020-07" db="EMBL/GenBank/DDBJ databases">
        <title>Huge and variable diversity of episymbiotic CPR bacteria and DPANN archaea in groundwater ecosystems.</title>
        <authorList>
            <person name="He C.Y."/>
            <person name="Keren R."/>
            <person name="Whittaker M."/>
            <person name="Farag I.F."/>
            <person name="Doudna J."/>
            <person name="Cate J.H.D."/>
            <person name="Banfield J.F."/>
        </authorList>
    </citation>
    <scope>NUCLEOTIDE SEQUENCE</scope>
    <source>
        <strain evidence="7">NC_groundwater_580_Pr5_B-0.1um_64_19</strain>
    </source>
</reference>
<proteinExistence type="predicted"/>
<evidence type="ECO:0000313" key="7">
    <source>
        <dbReference type="EMBL" id="MBI2677421.1"/>
    </source>
</evidence>
<dbReference type="InterPro" id="IPR001647">
    <property type="entry name" value="HTH_TetR"/>
</dbReference>
<dbReference type="EMBL" id="JACPNR010000004">
    <property type="protein sequence ID" value="MBI2677421.1"/>
    <property type="molecule type" value="Genomic_DNA"/>
</dbReference>
<name>A0A932A662_9BACT</name>
<dbReference type="GO" id="GO:0003700">
    <property type="term" value="F:DNA-binding transcription factor activity"/>
    <property type="evidence" value="ECO:0007669"/>
    <property type="project" value="TreeGrafter"/>
</dbReference>
<dbReference type="SUPFAM" id="SSF46689">
    <property type="entry name" value="Homeodomain-like"/>
    <property type="match status" value="1"/>
</dbReference>
<dbReference type="InterPro" id="IPR041490">
    <property type="entry name" value="KstR2_TetR_C"/>
</dbReference>
<evidence type="ECO:0000256" key="5">
    <source>
        <dbReference type="PROSITE-ProRule" id="PRU00335"/>
    </source>
</evidence>
<dbReference type="InterPro" id="IPR036271">
    <property type="entry name" value="Tet_transcr_reg_TetR-rel_C_sf"/>
</dbReference>
<evidence type="ECO:0000256" key="2">
    <source>
        <dbReference type="ARBA" id="ARBA00023015"/>
    </source>
</evidence>
<feature type="domain" description="HTH tetR-type" evidence="6">
    <location>
        <begin position="25"/>
        <end position="85"/>
    </location>
</feature>
<comment type="caution">
    <text evidence="7">The sequence shown here is derived from an EMBL/GenBank/DDBJ whole genome shotgun (WGS) entry which is preliminary data.</text>
</comment>
<accession>A0A932A662</accession>
<dbReference type="Pfam" id="PF00440">
    <property type="entry name" value="TetR_N"/>
    <property type="match status" value="1"/>
</dbReference>
<keyword evidence="2" id="KW-0805">Transcription regulation</keyword>
<dbReference type="InterPro" id="IPR009057">
    <property type="entry name" value="Homeodomain-like_sf"/>
</dbReference>
<evidence type="ECO:0000256" key="3">
    <source>
        <dbReference type="ARBA" id="ARBA00023125"/>
    </source>
</evidence>
<dbReference type="PRINTS" id="PR00455">
    <property type="entry name" value="HTHTETR"/>
</dbReference>